<name>A0ACC3DBX5_9PEZI</name>
<proteinExistence type="predicted"/>
<organism evidence="1 2">
    <name type="scientific">Coniosporium uncinatum</name>
    <dbReference type="NCBI Taxonomy" id="93489"/>
    <lineage>
        <taxon>Eukaryota</taxon>
        <taxon>Fungi</taxon>
        <taxon>Dikarya</taxon>
        <taxon>Ascomycota</taxon>
        <taxon>Pezizomycotina</taxon>
        <taxon>Dothideomycetes</taxon>
        <taxon>Dothideomycetes incertae sedis</taxon>
        <taxon>Coniosporium</taxon>
    </lineage>
</organism>
<evidence type="ECO:0000313" key="2">
    <source>
        <dbReference type="Proteomes" id="UP001186974"/>
    </source>
</evidence>
<sequence length="492" mass="54249">MATKDYVYQHKIEAVADYDTEKTSESPERSDDSILNQFSPDEQKKILHKVDKHLIPICGVMYCVSLLDRTNLSNASIAGMTRALRLNIQPRYSIISLVFFITYVLCQPPATILTRKIGPRIFLGSITLAWGAVMIGFGFVPSWEPLVGLRMILGILEAGFFPGVVYLLSTWYRRYEMGKRYATFYLIGSLASAFGGILAFGLMQMEGVAGLGGWRWIFIIEGVLTVVVAGFGFIFLVSFPDNSTSRSVRFLTPDELRWVIARVDADRGDATVEPFNLKKWLSGGADWKIWCYAIIFGSVTTVAYALAYFLPQILNAGMGFSTGTSQCLIAPPYVFAAFNMIFTGWAGDRWHQRGAAVVFNAVMCIIGLALMGFHTNNAVRYFGVFLATAGANTNVPVVMTYQANNIRGQWKRAFCSATLVGMGGVGGIVGSTVFRAQDAPTYVPGLSVAIGSQVIILFLVGVLTLEFVRQNQKADRGEKVLEQGNADFRYTY</sequence>
<accession>A0ACC3DBX5</accession>
<dbReference type="EMBL" id="JAWDJW010006382">
    <property type="protein sequence ID" value="KAK3064988.1"/>
    <property type="molecule type" value="Genomic_DNA"/>
</dbReference>
<gene>
    <name evidence="1" type="ORF">LTS18_014874</name>
</gene>
<reference evidence="1" key="1">
    <citation type="submission" date="2024-09" db="EMBL/GenBank/DDBJ databases">
        <title>Black Yeasts Isolated from many extreme environments.</title>
        <authorList>
            <person name="Coleine C."/>
            <person name="Stajich J.E."/>
            <person name="Selbmann L."/>
        </authorList>
    </citation>
    <scope>NUCLEOTIDE SEQUENCE</scope>
    <source>
        <strain evidence="1">CCFEE 5737</strain>
    </source>
</reference>
<evidence type="ECO:0000313" key="1">
    <source>
        <dbReference type="EMBL" id="KAK3064988.1"/>
    </source>
</evidence>
<dbReference type="Proteomes" id="UP001186974">
    <property type="component" value="Unassembled WGS sequence"/>
</dbReference>
<keyword evidence="2" id="KW-1185">Reference proteome</keyword>
<protein>
    <submittedName>
        <fullName evidence="1">Uncharacterized protein</fullName>
    </submittedName>
</protein>
<comment type="caution">
    <text evidence="1">The sequence shown here is derived from an EMBL/GenBank/DDBJ whole genome shotgun (WGS) entry which is preliminary data.</text>
</comment>